<proteinExistence type="predicted"/>
<reference evidence="5 6" key="1">
    <citation type="submission" date="2018-10" db="EMBL/GenBank/DDBJ databases">
        <title>Genomic Encyclopedia of Type Strains, Phase IV (KMG-IV): sequencing the most valuable type-strain genomes for metagenomic binning, comparative biology and taxonomic classification.</title>
        <authorList>
            <person name="Goeker M."/>
        </authorList>
    </citation>
    <scope>NUCLEOTIDE SEQUENCE [LARGE SCALE GENOMIC DNA]</scope>
    <source>
        <strain evidence="5 6">DSM 25586</strain>
    </source>
</reference>
<dbReference type="Pfam" id="PF00196">
    <property type="entry name" value="GerE"/>
    <property type="match status" value="1"/>
</dbReference>
<dbReference type="InterPro" id="IPR011990">
    <property type="entry name" value="TPR-like_helical_dom_sf"/>
</dbReference>
<feature type="domain" description="HTH luxR-type" evidence="4">
    <location>
        <begin position="852"/>
        <end position="917"/>
    </location>
</feature>
<dbReference type="InterPro" id="IPR059106">
    <property type="entry name" value="WHD_MalT"/>
</dbReference>
<dbReference type="Pfam" id="PF25873">
    <property type="entry name" value="WHD_MalT"/>
    <property type="match status" value="1"/>
</dbReference>
<accession>A0A495FP02</accession>
<keyword evidence="1" id="KW-0805">Transcription regulation</keyword>
<evidence type="ECO:0000256" key="1">
    <source>
        <dbReference type="ARBA" id="ARBA00023015"/>
    </source>
</evidence>
<evidence type="ECO:0000256" key="2">
    <source>
        <dbReference type="ARBA" id="ARBA00023125"/>
    </source>
</evidence>
<evidence type="ECO:0000313" key="6">
    <source>
        <dbReference type="Proteomes" id="UP000276055"/>
    </source>
</evidence>
<dbReference type="InterPro" id="IPR036388">
    <property type="entry name" value="WH-like_DNA-bd_sf"/>
</dbReference>
<dbReference type="EMBL" id="RBIR01000001">
    <property type="protein sequence ID" value="RKR30461.1"/>
    <property type="molecule type" value="Genomic_DNA"/>
</dbReference>
<dbReference type="SMART" id="SM00421">
    <property type="entry name" value="HTH_LUXR"/>
    <property type="match status" value="1"/>
</dbReference>
<dbReference type="PANTHER" id="PTHR44688:SF16">
    <property type="entry name" value="DNA-BINDING TRANSCRIPTIONAL ACTIVATOR DEVR_DOSR"/>
    <property type="match status" value="1"/>
</dbReference>
<dbReference type="InterPro" id="IPR000792">
    <property type="entry name" value="Tscrpt_reg_LuxR_C"/>
</dbReference>
<dbReference type="Gene3D" id="1.25.40.10">
    <property type="entry name" value="Tetratricopeptide repeat domain"/>
    <property type="match status" value="1"/>
</dbReference>
<dbReference type="SUPFAM" id="SSF48452">
    <property type="entry name" value="TPR-like"/>
    <property type="match status" value="1"/>
</dbReference>
<dbReference type="PRINTS" id="PR00038">
    <property type="entry name" value="HTHLUXR"/>
</dbReference>
<dbReference type="InterPro" id="IPR027417">
    <property type="entry name" value="P-loop_NTPase"/>
</dbReference>
<keyword evidence="3" id="KW-0804">Transcription</keyword>
<dbReference type="PROSITE" id="PS50043">
    <property type="entry name" value="HTH_LUXR_2"/>
    <property type="match status" value="1"/>
</dbReference>
<evidence type="ECO:0000313" key="5">
    <source>
        <dbReference type="EMBL" id="RKR30461.1"/>
    </source>
</evidence>
<comment type="caution">
    <text evidence="5">The sequence shown here is derived from an EMBL/GenBank/DDBJ whole genome shotgun (WGS) entry which is preliminary data.</text>
</comment>
<dbReference type="SUPFAM" id="SSF46894">
    <property type="entry name" value="C-terminal effector domain of the bipartite response regulators"/>
    <property type="match status" value="1"/>
</dbReference>
<dbReference type="CDD" id="cd06170">
    <property type="entry name" value="LuxR_C_like"/>
    <property type="match status" value="1"/>
</dbReference>
<dbReference type="Proteomes" id="UP000276055">
    <property type="component" value="Unassembled WGS sequence"/>
</dbReference>
<dbReference type="PANTHER" id="PTHR44688">
    <property type="entry name" value="DNA-BINDING TRANSCRIPTIONAL ACTIVATOR DEVR_DOSR"/>
    <property type="match status" value="1"/>
</dbReference>
<organism evidence="5 6">
    <name type="scientific">Arthrobacter oryzae</name>
    <dbReference type="NCBI Taxonomy" id="409290"/>
    <lineage>
        <taxon>Bacteria</taxon>
        <taxon>Bacillati</taxon>
        <taxon>Actinomycetota</taxon>
        <taxon>Actinomycetes</taxon>
        <taxon>Micrococcales</taxon>
        <taxon>Micrococcaceae</taxon>
        <taxon>Arthrobacter</taxon>
    </lineage>
</organism>
<dbReference type="SUPFAM" id="SSF52540">
    <property type="entry name" value="P-loop containing nucleoside triphosphate hydrolases"/>
    <property type="match status" value="1"/>
</dbReference>
<protein>
    <submittedName>
        <fullName evidence="5">LuxR family maltose regulon positive regulatory protein</fullName>
    </submittedName>
</protein>
<evidence type="ECO:0000256" key="3">
    <source>
        <dbReference type="ARBA" id="ARBA00023163"/>
    </source>
</evidence>
<dbReference type="GO" id="GO:0003677">
    <property type="term" value="F:DNA binding"/>
    <property type="evidence" value="ECO:0007669"/>
    <property type="project" value="UniProtKB-KW"/>
</dbReference>
<dbReference type="AlphaFoldDB" id="A0A495FP02"/>
<dbReference type="GO" id="GO:0006355">
    <property type="term" value="P:regulation of DNA-templated transcription"/>
    <property type="evidence" value="ECO:0007669"/>
    <property type="project" value="InterPro"/>
</dbReference>
<gene>
    <name evidence="5" type="ORF">C8D78_0786</name>
</gene>
<name>A0A495FP02_9MICC</name>
<dbReference type="InterPro" id="IPR016032">
    <property type="entry name" value="Sig_transdc_resp-reg_C-effctor"/>
</dbReference>
<keyword evidence="2" id="KW-0238">DNA-binding</keyword>
<evidence type="ECO:0000259" key="4">
    <source>
        <dbReference type="PROSITE" id="PS50043"/>
    </source>
</evidence>
<sequence>MPHGIWACTAAEKSRYSGAHKGSLRPVGALSRPPSMCNVGEMLNPEWVPGPQFKIRPPVRGLGALERPRLEDALSVSTDSHRLTLVTAPAGYGKTTFLGDWVRNCALPCAWLSLDRFDTQPARLFHGVVGAIQSAAGRLPLPGNDALLALDQGLTHDRAASYDLLLGALEHLTEPIVLVIDDVHLAGPELANGIVGVLAASAPPSLRLVLSGRGHAPIQLERFRYGEGLGELRAPELAFTREEVGHYAFSFGQGAAFDAGSLWAVTAGWPVAVHARLVSLAQSRHVPVTTPNAFPTQIPLADYVAEEILDQLEPSLAEFILRATTSDWLGRRLAVELSGRPQGGVLLEECLRNGLFIAEHDYRGGESMYQWQSLFAAQCRRILQRRDPLLAERLHRVAARYYQDADVVECVAQALQGRAPREAVISLGAHWLEFVLGNDARTLEQLCEDLPAPWSEDPEILMIRAVCRVLAGDAAAASELTERALSRTFVLDDSRRRRLDGYRALFEPLPDGGRLGLHATKAEDGRSTIDTPDDGRSADCSTGMYLLAQAEFRLHRRGDLATALLAAARGTRKPEKLEAIEVCAQADLALAFAAAGDLASADEYATQVLGRADALGWTSKERIAPAWLARGIACYWRDDLTAARTCLTKAQRAGGELFPAGPLTATYRVLVDCASGDPARLADSFAALESFHGRGLFAVSSDALHSIAVATVTEAQGDPAAALAIVQPLAPGGHGALADALLAELLRRGGDIDGAQHCAESMTDRRSNAYIDVCLSLTEALVAHRTGDTAAAHERLEHAVHRAEPASILRPFAERRDELADLLVQHAVWGTAYESFIAALMARDAQGGSGLRTQSYWSLTEREREVLAYMRSIMTAAEIADALYISVNTVKTHERSIYRKLGAGSRRDALKTAAKRGIV</sequence>
<dbReference type="Gene3D" id="1.10.10.10">
    <property type="entry name" value="Winged helix-like DNA-binding domain superfamily/Winged helix DNA-binding domain"/>
    <property type="match status" value="1"/>
</dbReference>